<dbReference type="AlphaFoldDB" id="A0A3S3ZZ12"/>
<accession>A0A3S3ZZ12</accession>
<dbReference type="OrthoDB" id="3623823at2"/>
<keyword evidence="2" id="KW-1185">Reference proteome</keyword>
<protein>
    <submittedName>
        <fullName evidence="1">YbaB/EbfC family DNA-binding protein</fullName>
    </submittedName>
</protein>
<comment type="caution">
    <text evidence="1">The sequence shown here is derived from an EMBL/GenBank/DDBJ whole genome shotgun (WGS) entry which is preliminary data.</text>
</comment>
<dbReference type="InterPro" id="IPR036894">
    <property type="entry name" value="YbaB-like_sf"/>
</dbReference>
<organism evidence="1 2">
    <name type="scientific">Prescottella agglutinans</name>
    <dbReference type="NCBI Taxonomy" id="1644129"/>
    <lineage>
        <taxon>Bacteria</taxon>
        <taxon>Bacillati</taxon>
        <taxon>Actinomycetota</taxon>
        <taxon>Actinomycetes</taxon>
        <taxon>Mycobacteriales</taxon>
        <taxon>Nocardiaceae</taxon>
        <taxon>Prescottella</taxon>
    </lineage>
</organism>
<dbReference type="GO" id="GO:0003677">
    <property type="term" value="F:DNA binding"/>
    <property type="evidence" value="ECO:0007669"/>
    <property type="project" value="UniProtKB-KW"/>
</dbReference>
<evidence type="ECO:0000313" key="2">
    <source>
        <dbReference type="Proteomes" id="UP000286208"/>
    </source>
</evidence>
<sequence length="101" mass="10507">MSANEMDAIVRRATAQLNLLDDALGSLQAIRAEAVSADGRVRVEVDGNGSPIGLWLSDSLHDLDARALAGTITDTAHRAAAAAAAERNRITSALFDTYGAS</sequence>
<dbReference type="InterPro" id="IPR004401">
    <property type="entry name" value="YbaB/EbfC"/>
</dbReference>
<proteinExistence type="predicted"/>
<keyword evidence="1" id="KW-0238">DNA-binding</keyword>
<evidence type="ECO:0000313" key="1">
    <source>
        <dbReference type="EMBL" id="RVW11453.1"/>
    </source>
</evidence>
<name>A0A3S3ZZ12_9NOCA</name>
<dbReference type="RefSeq" id="WP_127914573.1">
    <property type="nucleotide sequence ID" value="NZ_RKLP01000001.1"/>
</dbReference>
<reference evidence="1 2" key="1">
    <citation type="submission" date="2018-11" db="EMBL/GenBank/DDBJ databases">
        <title>Rhodococcus spongicola sp. nov. and Rhodococcus xishaensis sp. nov. from marine sponges.</title>
        <authorList>
            <person name="Li L."/>
            <person name="Lin H.W."/>
        </authorList>
    </citation>
    <scope>NUCLEOTIDE SEQUENCE [LARGE SCALE GENOMIC DNA]</scope>
    <source>
        <strain evidence="1 2">CCTCC AB2014297</strain>
    </source>
</reference>
<dbReference type="Pfam" id="PF02575">
    <property type="entry name" value="YbaB_DNA_bd"/>
    <property type="match status" value="1"/>
</dbReference>
<dbReference type="Gene3D" id="3.30.1310.10">
    <property type="entry name" value="Nucleoid-associated protein YbaB-like domain"/>
    <property type="match status" value="1"/>
</dbReference>
<dbReference type="Proteomes" id="UP000286208">
    <property type="component" value="Unassembled WGS sequence"/>
</dbReference>
<gene>
    <name evidence="1" type="ORF">EGT67_03315</name>
</gene>
<dbReference type="EMBL" id="RKLP01000001">
    <property type="protein sequence ID" value="RVW11453.1"/>
    <property type="molecule type" value="Genomic_DNA"/>
</dbReference>
<dbReference type="SUPFAM" id="SSF82607">
    <property type="entry name" value="YbaB-like"/>
    <property type="match status" value="1"/>
</dbReference>